<reference evidence="5 6" key="1">
    <citation type="submission" date="2014-04" db="EMBL/GenBank/DDBJ databases">
        <title>Characterization and application of a salt tolerant electro-active bacterium.</title>
        <authorList>
            <person name="Yang L."/>
            <person name="Wei S."/>
            <person name="Tay Q.X.M."/>
        </authorList>
    </citation>
    <scope>NUCLEOTIDE SEQUENCE [LARGE SCALE GENOMIC DNA]</scope>
    <source>
        <strain evidence="5 6">LY1</strain>
    </source>
</reference>
<evidence type="ECO:0000256" key="1">
    <source>
        <dbReference type="ARBA" id="ARBA00001917"/>
    </source>
</evidence>
<organism evidence="5 6">
    <name type="scientific">Anditalea andensis</name>
    <dbReference type="NCBI Taxonomy" id="1048983"/>
    <lineage>
        <taxon>Bacteria</taxon>
        <taxon>Pseudomonadati</taxon>
        <taxon>Bacteroidota</taxon>
        <taxon>Cytophagia</taxon>
        <taxon>Cytophagales</taxon>
        <taxon>Cytophagaceae</taxon>
        <taxon>Anditalea</taxon>
    </lineage>
</organism>
<keyword evidence="6" id="KW-1185">Reference proteome</keyword>
<dbReference type="InterPro" id="IPR045247">
    <property type="entry name" value="Oye-like"/>
</dbReference>
<dbReference type="GO" id="GO:0010181">
    <property type="term" value="F:FMN binding"/>
    <property type="evidence" value="ECO:0007669"/>
    <property type="project" value="InterPro"/>
</dbReference>
<evidence type="ECO:0000259" key="4">
    <source>
        <dbReference type="Pfam" id="PF00724"/>
    </source>
</evidence>
<comment type="caution">
    <text evidence="5">The sequence shown here is derived from an EMBL/GenBank/DDBJ whole genome shotgun (WGS) entry which is preliminary data.</text>
</comment>
<proteinExistence type="inferred from homology"/>
<evidence type="ECO:0000256" key="2">
    <source>
        <dbReference type="ARBA" id="ARBA00005979"/>
    </source>
</evidence>
<dbReference type="RefSeq" id="WP_035075692.1">
    <property type="nucleotide sequence ID" value="NZ_JMIH01000023.1"/>
</dbReference>
<protein>
    <submittedName>
        <fullName evidence="5">NADH:flavin oxidoreductase</fullName>
    </submittedName>
</protein>
<dbReference type="EMBL" id="JMIH01000023">
    <property type="protein sequence ID" value="KEO72791.1"/>
    <property type="molecule type" value="Genomic_DNA"/>
</dbReference>
<dbReference type="GO" id="GO:0016628">
    <property type="term" value="F:oxidoreductase activity, acting on the CH-CH group of donors, NAD or NADP as acceptor"/>
    <property type="evidence" value="ECO:0007669"/>
    <property type="project" value="UniProtKB-ARBA"/>
</dbReference>
<dbReference type="Pfam" id="PF00724">
    <property type="entry name" value="Oxidored_FMN"/>
    <property type="match status" value="1"/>
</dbReference>
<dbReference type="eggNOG" id="COG1902">
    <property type="taxonomic scope" value="Bacteria"/>
</dbReference>
<keyword evidence="3" id="KW-0560">Oxidoreductase</keyword>
<evidence type="ECO:0000256" key="3">
    <source>
        <dbReference type="ARBA" id="ARBA00023002"/>
    </source>
</evidence>
<dbReference type="AlphaFoldDB" id="A0A074KS52"/>
<accession>A0A074KS52</accession>
<dbReference type="PANTHER" id="PTHR22893:SF91">
    <property type="entry name" value="NADPH DEHYDROGENASE 2-RELATED"/>
    <property type="match status" value="1"/>
</dbReference>
<comment type="similarity">
    <text evidence="2">Belongs to the NADH:flavin oxidoreductase/NADH oxidase family.</text>
</comment>
<dbReference type="InterPro" id="IPR013785">
    <property type="entry name" value="Aldolase_TIM"/>
</dbReference>
<name>A0A074KS52_9BACT</name>
<gene>
    <name evidence="5" type="ORF">EL17_14240</name>
</gene>
<dbReference type="InterPro" id="IPR001155">
    <property type="entry name" value="OxRdtase_FMN_N"/>
</dbReference>
<dbReference type="FunFam" id="3.20.20.70:FF:000059">
    <property type="entry name" value="N-ethylmaleimide reductase, FMN-linked"/>
    <property type="match status" value="1"/>
</dbReference>
<feature type="domain" description="NADH:flavin oxidoreductase/NADH oxidase N-terminal" evidence="4">
    <location>
        <begin position="6"/>
        <end position="339"/>
    </location>
</feature>
<dbReference type="Gene3D" id="3.20.20.70">
    <property type="entry name" value="Aldolase class I"/>
    <property type="match status" value="1"/>
</dbReference>
<sequence>MNEQPLLEPLDLAGLTINNRVVMAPMTRSRADNEQNVPTELHVKYYVQRASAGLIITEGAQISKKAVGYINTPGIHTKEQVEGWKKVTAAVHEQGGKIFIQLWHVGRISHPDFHDGALPLAPSAINPMSKSFTPKGFKDTVTPKEMSLEEIQQTILDYQTAAKNAMEAGFDGVEIHSSNGYLLHQFFSRTSNVRTDGYGGNIENRARILFEVIDAIKEVVPENKIGLRLNPSLHGIFGMTMDEETIPTFDYIIEKLNDYQLAYLHLSEPFNDVSMIPFAEPHIAKRYRPVFKGNLIINANFDQEKGNQFILEGLADAVAYGKIYVSNPDLVERFASGSELAEYDTDTFYTPGPKGYTDYPFMNS</sequence>
<dbReference type="STRING" id="1048983.EL17_14240"/>
<comment type="cofactor">
    <cofactor evidence="1">
        <name>FMN</name>
        <dbReference type="ChEBI" id="CHEBI:58210"/>
    </cofactor>
</comment>
<dbReference type="CDD" id="cd02933">
    <property type="entry name" value="OYE_like_FMN"/>
    <property type="match status" value="1"/>
</dbReference>
<dbReference type="OrthoDB" id="9772736at2"/>
<dbReference type="Proteomes" id="UP000027821">
    <property type="component" value="Unassembled WGS sequence"/>
</dbReference>
<evidence type="ECO:0000313" key="5">
    <source>
        <dbReference type="EMBL" id="KEO72791.1"/>
    </source>
</evidence>
<evidence type="ECO:0000313" key="6">
    <source>
        <dbReference type="Proteomes" id="UP000027821"/>
    </source>
</evidence>
<dbReference type="SUPFAM" id="SSF51395">
    <property type="entry name" value="FMN-linked oxidoreductases"/>
    <property type="match status" value="1"/>
</dbReference>
<dbReference type="PANTHER" id="PTHR22893">
    <property type="entry name" value="NADH OXIDOREDUCTASE-RELATED"/>
    <property type="match status" value="1"/>
</dbReference>
<dbReference type="GO" id="GO:0005829">
    <property type="term" value="C:cytosol"/>
    <property type="evidence" value="ECO:0007669"/>
    <property type="project" value="UniProtKB-ARBA"/>
</dbReference>